<dbReference type="AlphaFoldDB" id="A0A8C5A723"/>
<dbReference type="InterPro" id="IPR040647">
    <property type="entry name" value="SPIN-DOC_Znf-C2H2"/>
</dbReference>
<feature type="domain" description="SPIN-DOC-like zinc-finger" evidence="2">
    <location>
        <begin position="15"/>
        <end position="74"/>
    </location>
</feature>
<keyword evidence="4" id="KW-1185">Reference proteome</keyword>
<reference evidence="3" key="1">
    <citation type="submission" date="2025-08" db="UniProtKB">
        <authorList>
            <consortium name="Ensembl"/>
        </authorList>
    </citation>
    <scope>IDENTIFICATION</scope>
</reference>
<evidence type="ECO:0000256" key="1">
    <source>
        <dbReference type="SAM" id="Coils"/>
    </source>
</evidence>
<reference evidence="3" key="2">
    <citation type="submission" date="2025-09" db="UniProtKB">
        <authorList>
            <consortium name="Ensembl"/>
        </authorList>
    </citation>
    <scope>IDENTIFICATION</scope>
</reference>
<name>A0A8C5A723_GADMO</name>
<dbReference type="PANTHER" id="PTHR45913">
    <property type="entry name" value="EPM2A-INTERACTING PROTEIN 1"/>
    <property type="match status" value="1"/>
</dbReference>
<evidence type="ECO:0000313" key="4">
    <source>
        <dbReference type="Proteomes" id="UP000694546"/>
    </source>
</evidence>
<accession>A0A8C5A723</accession>
<organism evidence="3 4">
    <name type="scientific">Gadus morhua</name>
    <name type="common">Atlantic cod</name>
    <dbReference type="NCBI Taxonomy" id="8049"/>
    <lineage>
        <taxon>Eukaryota</taxon>
        <taxon>Metazoa</taxon>
        <taxon>Chordata</taxon>
        <taxon>Craniata</taxon>
        <taxon>Vertebrata</taxon>
        <taxon>Euteleostomi</taxon>
        <taxon>Actinopterygii</taxon>
        <taxon>Neopterygii</taxon>
        <taxon>Teleostei</taxon>
        <taxon>Neoteleostei</taxon>
        <taxon>Acanthomorphata</taxon>
        <taxon>Zeiogadaria</taxon>
        <taxon>Gadariae</taxon>
        <taxon>Gadiformes</taxon>
        <taxon>Gadoidei</taxon>
        <taxon>Gadidae</taxon>
        <taxon>Gadus</taxon>
    </lineage>
</organism>
<proteinExistence type="predicted"/>
<protein>
    <recommendedName>
        <fullName evidence="2">SPIN-DOC-like zinc-finger domain-containing protein</fullName>
    </recommendedName>
</protein>
<dbReference type="Proteomes" id="UP000694546">
    <property type="component" value="Chromosome 4"/>
</dbReference>
<sequence length="165" mass="19361">MSRKRKIDAVGRLFQERWEGEYMFVLQGEKTVCLLCYEAVAVVKEYNLRRHFYTKHRAKYAKESLQEKQQMVQELKGELQSQQDEWAQSTYSLQTDSDLGSDTTPTIQAFYYFTRVLEENMDTTRKAVVAVALAEDQAWRVCRPRKRGVFVRVARQSPWSSETDG</sequence>
<dbReference type="Ensembl" id="ENSGMOT00000069381.1">
    <property type="protein sequence ID" value="ENSGMOP00000027922.1"/>
    <property type="gene ID" value="ENSGMOG00000022806.1"/>
</dbReference>
<keyword evidence="1" id="KW-0175">Coiled coil</keyword>
<dbReference type="GeneTree" id="ENSGT01120000272675"/>
<evidence type="ECO:0000259" key="2">
    <source>
        <dbReference type="Pfam" id="PF18658"/>
    </source>
</evidence>
<dbReference type="Pfam" id="PF18658">
    <property type="entry name" value="zf-C2H2_12"/>
    <property type="match status" value="1"/>
</dbReference>
<feature type="coiled-coil region" evidence="1">
    <location>
        <begin position="58"/>
        <end position="85"/>
    </location>
</feature>
<dbReference type="PANTHER" id="PTHR45913:SF11">
    <property type="entry name" value="EPM2A-INTERACTING PROTEIN 1"/>
    <property type="match status" value="1"/>
</dbReference>
<evidence type="ECO:0000313" key="3">
    <source>
        <dbReference type="Ensembl" id="ENSGMOP00000027922.1"/>
    </source>
</evidence>